<evidence type="ECO:0000256" key="3">
    <source>
        <dbReference type="ARBA" id="ARBA00023163"/>
    </source>
</evidence>
<dbReference type="Proteomes" id="UP001062165">
    <property type="component" value="Chromosome"/>
</dbReference>
<keyword evidence="3" id="KW-0804">Transcription</keyword>
<dbReference type="Pfam" id="PF07729">
    <property type="entry name" value="FCD"/>
    <property type="match status" value="1"/>
</dbReference>
<name>A0ABY6CYU1_9BACT</name>
<dbReference type="PROSITE" id="PS50949">
    <property type="entry name" value="HTH_GNTR"/>
    <property type="match status" value="1"/>
</dbReference>
<dbReference type="SUPFAM" id="SSF46785">
    <property type="entry name" value="Winged helix' DNA-binding domain"/>
    <property type="match status" value="1"/>
</dbReference>
<evidence type="ECO:0000259" key="4">
    <source>
        <dbReference type="PROSITE" id="PS50949"/>
    </source>
</evidence>
<dbReference type="InterPro" id="IPR008920">
    <property type="entry name" value="TF_FadR/GntR_C"/>
</dbReference>
<dbReference type="RefSeq" id="WP_263050825.1">
    <property type="nucleotide sequence ID" value="NZ_CP106735.1"/>
</dbReference>
<dbReference type="SMART" id="SM00895">
    <property type="entry name" value="FCD"/>
    <property type="match status" value="1"/>
</dbReference>
<keyword evidence="6" id="KW-1185">Reference proteome</keyword>
<proteinExistence type="predicted"/>
<feature type="domain" description="HTH gntR-type" evidence="4">
    <location>
        <begin position="8"/>
        <end position="75"/>
    </location>
</feature>
<dbReference type="InterPro" id="IPR011711">
    <property type="entry name" value="GntR_C"/>
</dbReference>
<dbReference type="PANTHER" id="PTHR43537">
    <property type="entry name" value="TRANSCRIPTIONAL REGULATOR, GNTR FAMILY"/>
    <property type="match status" value="1"/>
</dbReference>
<organism evidence="5 6">
    <name type="scientific">Reichenbachiella carrageenanivorans</name>
    <dbReference type="NCBI Taxonomy" id="2979869"/>
    <lineage>
        <taxon>Bacteria</taxon>
        <taxon>Pseudomonadati</taxon>
        <taxon>Bacteroidota</taxon>
        <taxon>Cytophagia</taxon>
        <taxon>Cytophagales</taxon>
        <taxon>Reichenbachiellaceae</taxon>
        <taxon>Reichenbachiella</taxon>
    </lineage>
</organism>
<dbReference type="PANTHER" id="PTHR43537:SF24">
    <property type="entry name" value="GLUCONATE OPERON TRANSCRIPTIONAL REPRESSOR"/>
    <property type="match status" value="1"/>
</dbReference>
<dbReference type="SUPFAM" id="SSF48008">
    <property type="entry name" value="GntR ligand-binding domain-like"/>
    <property type="match status" value="1"/>
</dbReference>
<gene>
    <name evidence="5" type="ORF">N7E81_17140</name>
</gene>
<dbReference type="SMART" id="SM00345">
    <property type="entry name" value="HTH_GNTR"/>
    <property type="match status" value="1"/>
</dbReference>
<evidence type="ECO:0000256" key="2">
    <source>
        <dbReference type="ARBA" id="ARBA00023125"/>
    </source>
</evidence>
<dbReference type="Gene3D" id="1.10.10.10">
    <property type="entry name" value="Winged helix-like DNA-binding domain superfamily/Winged helix DNA-binding domain"/>
    <property type="match status" value="1"/>
</dbReference>
<dbReference type="EMBL" id="CP106735">
    <property type="protein sequence ID" value="UXX79082.1"/>
    <property type="molecule type" value="Genomic_DNA"/>
</dbReference>
<dbReference type="InterPro" id="IPR036388">
    <property type="entry name" value="WH-like_DNA-bd_sf"/>
</dbReference>
<dbReference type="CDD" id="cd07377">
    <property type="entry name" value="WHTH_GntR"/>
    <property type="match status" value="1"/>
</dbReference>
<evidence type="ECO:0000313" key="6">
    <source>
        <dbReference type="Proteomes" id="UP001062165"/>
    </source>
</evidence>
<dbReference type="Gene3D" id="1.20.120.530">
    <property type="entry name" value="GntR ligand-binding domain-like"/>
    <property type="match status" value="1"/>
</dbReference>
<dbReference type="Pfam" id="PF00392">
    <property type="entry name" value="GntR"/>
    <property type="match status" value="1"/>
</dbReference>
<reference evidence="5" key="1">
    <citation type="submission" date="2022-10" db="EMBL/GenBank/DDBJ databases">
        <title>Comparative genomics and taxonomic characterization of three novel marine species of genus Reichenbachiella exhibiting antioxidant and polysaccharide degradation activities.</title>
        <authorList>
            <person name="Muhammad N."/>
            <person name="Lee Y.-J."/>
            <person name="Ko J."/>
            <person name="Kim S.-G."/>
        </authorList>
    </citation>
    <scope>NUCLEOTIDE SEQUENCE</scope>
    <source>
        <strain evidence="5">Wsw4-B4</strain>
    </source>
</reference>
<protein>
    <submittedName>
        <fullName evidence="5">GntR family transcriptional regulator</fullName>
    </submittedName>
</protein>
<evidence type="ECO:0000313" key="5">
    <source>
        <dbReference type="EMBL" id="UXX79082.1"/>
    </source>
</evidence>
<sequence length="218" mass="25061">MQKIIQHSDLSKPVYQELKSMIQEGRLLPGQKLIQEQLAVQLGVSRTPLLKALQHLEHEMLVESIPRRGMYVREISVKEMIDVYDCREAVECLAVKLIIERSSDEELAELLQVFAPFEGIAHIDADKYRKADERFHDLIIELSKNPVLKRMSGVGDVHKRVYQFGLIREPKDTLAEHMKILAAISSRDVARAVHEIRNHIALSKNILLEKQKSKNDKL</sequence>
<dbReference type="InterPro" id="IPR000524">
    <property type="entry name" value="Tscrpt_reg_HTH_GntR"/>
</dbReference>
<dbReference type="InterPro" id="IPR036390">
    <property type="entry name" value="WH_DNA-bd_sf"/>
</dbReference>
<accession>A0ABY6CYU1</accession>
<keyword evidence="1" id="KW-0805">Transcription regulation</keyword>
<evidence type="ECO:0000256" key="1">
    <source>
        <dbReference type="ARBA" id="ARBA00023015"/>
    </source>
</evidence>
<keyword evidence="2" id="KW-0238">DNA-binding</keyword>